<dbReference type="EMBL" id="JAKWFO010000015">
    <property type="protein sequence ID" value="KAI9632174.1"/>
    <property type="molecule type" value="Genomic_DNA"/>
</dbReference>
<gene>
    <name evidence="2" type="ORF">MKK02DRAFT_20832</name>
</gene>
<dbReference type="GeneID" id="77725520"/>
<comment type="caution">
    <text evidence="2">The sequence shown here is derived from an EMBL/GenBank/DDBJ whole genome shotgun (WGS) entry which is preliminary data.</text>
</comment>
<dbReference type="InterPro" id="IPR029044">
    <property type="entry name" value="Nucleotide-diphossugar_trans"/>
</dbReference>
<feature type="compositionally biased region" description="Polar residues" evidence="1">
    <location>
        <begin position="687"/>
        <end position="696"/>
    </location>
</feature>
<feature type="compositionally biased region" description="Low complexity" evidence="1">
    <location>
        <begin position="584"/>
        <end position="595"/>
    </location>
</feature>
<dbReference type="GO" id="GO:0016757">
    <property type="term" value="F:glycosyltransferase activity"/>
    <property type="evidence" value="ECO:0007669"/>
    <property type="project" value="InterPro"/>
</dbReference>
<dbReference type="Proteomes" id="UP001164286">
    <property type="component" value="Unassembled WGS sequence"/>
</dbReference>
<organism evidence="2 3">
    <name type="scientific">Dioszegia hungarica</name>
    <dbReference type="NCBI Taxonomy" id="4972"/>
    <lineage>
        <taxon>Eukaryota</taxon>
        <taxon>Fungi</taxon>
        <taxon>Dikarya</taxon>
        <taxon>Basidiomycota</taxon>
        <taxon>Agaricomycotina</taxon>
        <taxon>Tremellomycetes</taxon>
        <taxon>Tremellales</taxon>
        <taxon>Bulleribasidiaceae</taxon>
        <taxon>Dioszegia</taxon>
    </lineage>
</organism>
<protein>
    <submittedName>
        <fullName evidence="2">Nucleotide-diphospho-sugar transferase</fullName>
    </submittedName>
</protein>
<dbReference type="InterPro" id="IPR002495">
    <property type="entry name" value="Glyco_trans_8"/>
</dbReference>
<evidence type="ECO:0000313" key="3">
    <source>
        <dbReference type="Proteomes" id="UP001164286"/>
    </source>
</evidence>
<dbReference type="CDD" id="cd02537">
    <property type="entry name" value="GT8_Glycogenin"/>
    <property type="match status" value="1"/>
</dbReference>
<keyword evidence="2" id="KW-0808">Transferase</keyword>
<dbReference type="Gene3D" id="3.90.550.10">
    <property type="entry name" value="Spore Coat Polysaccharide Biosynthesis Protein SpsA, Chain A"/>
    <property type="match status" value="1"/>
</dbReference>
<dbReference type="InterPro" id="IPR050587">
    <property type="entry name" value="GNT1/Glycosyltrans_8"/>
</dbReference>
<dbReference type="Pfam" id="PF01501">
    <property type="entry name" value="Glyco_transf_8"/>
    <property type="match status" value="1"/>
</dbReference>
<feature type="non-terminal residue" evidence="2">
    <location>
        <position position="810"/>
    </location>
</feature>
<proteinExistence type="predicted"/>
<evidence type="ECO:0000313" key="2">
    <source>
        <dbReference type="EMBL" id="KAI9632174.1"/>
    </source>
</evidence>
<feature type="region of interest" description="Disordered" evidence="1">
    <location>
        <begin position="583"/>
        <end position="810"/>
    </location>
</feature>
<evidence type="ECO:0000256" key="1">
    <source>
        <dbReference type="SAM" id="MobiDB-lite"/>
    </source>
</evidence>
<accession>A0AA38LS46</accession>
<feature type="compositionally biased region" description="Acidic residues" evidence="1">
    <location>
        <begin position="634"/>
        <end position="645"/>
    </location>
</feature>
<keyword evidence="3" id="KW-1185">Reference proteome</keyword>
<feature type="compositionally biased region" description="Basic and acidic residues" evidence="1">
    <location>
        <begin position="658"/>
        <end position="673"/>
    </location>
</feature>
<feature type="region of interest" description="Disordered" evidence="1">
    <location>
        <begin position="491"/>
        <end position="557"/>
    </location>
</feature>
<dbReference type="RefSeq" id="XP_052941951.1">
    <property type="nucleotide sequence ID" value="XM_053086319.1"/>
</dbReference>
<name>A0AA38LS46_9TREE</name>
<feature type="compositionally biased region" description="Basic and acidic residues" evidence="1">
    <location>
        <begin position="493"/>
        <end position="506"/>
    </location>
</feature>
<sequence length="810" mass="86169">MSAPAPSSGKGNAIITLLTSPSYLPGTLVLLHALHNLHPAPRDFKIVCLVTPETVDAKTIGEVRKAGYDLVIGVEGIGSGLEGEQGLGLMGRPDLSLALTKLHLFRLSPLFSTILYLDADVLPLRPLSHLFESTNPHVLSACADTGWPDCFNSGVMVIRPRESDFEGMRGLMQAAIEGDGAGGLGGNGSFDGADQGLLNEWFSEEGGGGDWNRLSFTYNVTPSAAYQYAPAYKRYGHKISAVHFIGQNKPWSNIQYRPAGISNVQGKEASFDYSSLLDRWYAIYDAHVRPTSAHAPAVSSRFVVPETLAIWNQSLPLSAPQQPADRMDLSALKAATEFGLGGNTSGAYISLPLDGRVDLIMPRPQPRTKKVSFADQSQAPEATAASPTIHHSPASAPSPPPQHQSASWDATHDSPPQSGMPEMANAQIGHYTNAWDAPPTQQGEYFSKKDNAEKREPQYPTLPASVVNDSWYKQFTEGPKPNAGAVGAVFPWEGKKGGQKKAERVFPRGSTPPPTQPAPTSASGQGQGQGQGHKSRPSFTVQLPTPPGTSSHPQSLSEAMASYRNAWDSDPSIAAYISRITHTSSSAGGIVSGSGTPRESEAIARGLQSVPPTPKGRFAAPEERVETRSNGSGDGDDEGEDESGDEGLPKKKRNANPRYRDRQAQTDKQETADVGHQWAGAGGAGTSPETRTSPLPNRNDLGVPGGQARKNSNTSTSSGSESTVTPLPAAKPRRIPFPVSQSSTDRIPQRTTKASPITFTSTLPTGLSPTGAAGGAGAGHKQQASRTFDPSTDVDTRRRETQEVLTRFMR</sequence>
<feature type="compositionally biased region" description="Low complexity" evidence="1">
    <location>
        <begin position="384"/>
        <end position="395"/>
    </location>
</feature>
<feature type="compositionally biased region" description="Polar residues" evidence="1">
    <location>
        <begin position="739"/>
        <end position="768"/>
    </location>
</feature>
<dbReference type="PANTHER" id="PTHR11183">
    <property type="entry name" value="GLYCOGENIN SUBFAMILY MEMBER"/>
    <property type="match status" value="1"/>
</dbReference>
<feature type="region of interest" description="Disordered" evidence="1">
    <location>
        <begin position="366"/>
        <end position="423"/>
    </location>
</feature>
<feature type="compositionally biased region" description="Low complexity" evidence="1">
    <location>
        <begin position="712"/>
        <end position="725"/>
    </location>
</feature>
<dbReference type="AlphaFoldDB" id="A0AA38LS46"/>
<feature type="compositionally biased region" description="Polar residues" evidence="1">
    <location>
        <begin position="537"/>
        <end position="557"/>
    </location>
</feature>
<dbReference type="FunFam" id="3.90.550.10:FF:000193">
    <property type="entry name" value="Glycogenin glucosyltransferase, putative"/>
    <property type="match status" value="1"/>
</dbReference>
<dbReference type="SUPFAM" id="SSF53448">
    <property type="entry name" value="Nucleotide-diphospho-sugar transferases"/>
    <property type="match status" value="1"/>
</dbReference>
<reference evidence="2" key="1">
    <citation type="journal article" date="2022" name="G3 (Bethesda)">
        <title>High quality genome of the basidiomycete yeast Dioszegia hungarica PDD-24b-2 isolated from cloud water.</title>
        <authorList>
            <person name="Jarrige D."/>
            <person name="Haridas S."/>
            <person name="Bleykasten-Grosshans C."/>
            <person name="Joly M."/>
            <person name="Nadalig T."/>
            <person name="Sancelme M."/>
            <person name="Vuilleumier S."/>
            <person name="Grigoriev I.V."/>
            <person name="Amato P."/>
            <person name="Bringel F."/>
        </authorList>
    </citation>
    <scope>NUCLEOTIDE SEQUENCE</scope>
    <source>
        <strain evidence="2">PDD-24b-2</strain>
    </source>
</reference>